<keyword evidence="3" id="KW-1185">Reference proteome</keyword>
<dbReference type="AlphaFoldDB" id="U3ANR2"/>
<dbReference type="InterPro" id="IPR018004">
    <property type="entry name" value="KilA/APSES_HTH"/>
</dbReference>
<accession>U3ANR2</accession>
<evidence type="ECO:0000259" key="1">
    <source>
        <dbReference type="PROSITE" id="PS51301"/>
    </source>
</evidence>
<protein>
    <recommendedName>
        <fullName evidence="1">KilA-N domain-containing protein</fullName>
    </recommendedName>
</protein>
<dbReference type="OrthoDB" id="5298460at2"/>
<dbReference type="InterPro" id="IPR017880">
    <property type="entry name" value="KilA_N"/>
</dbReference>
<comment type="caution">
    <text evidence="2">The sequence shown here is derived from an EMBL/GenBank/DDBJ whole genome shotgun (WGS) entry which is preliminary data.</text>
</comment>
<gene>
    <name evidence="2" type="ORF">VAZ01S_017_00320</name>
</gene>
<dbReference type="Proteomes" id="UP000016567">
    <property type="component" value="Unassembled WGS sequence"/>
</dbReference>
<dbReference type="Pfam" id="PF04383">
    <property type="entry name" value="KilA-N"/>
    <property type="match status" value="1"/>
</dbReference>
<evidence type="ECO:0000313" key="2">
    <source>
        <dbReference type="EMBL" id="GAD74937.1"/>
    </source>
</evidence>
<dbReference type="STRING" id="1219077.VAZ01S_017_00320"/>
<sequence>MRNEHGLILTPDPIPVIAGIEIRVDEMGRYNLNDLHKASALGKSKAPNKWLDNASTQALVTELDLTPNLGLASVNCVKGGIHPGTYAHELLAISYAGWISPRFQLTVNQAFLDSKQAQRPELTTTEILEIALEAARERDVLRVENQQQAQKIEGLENLFKGGLTAPQFGRMLNGINVQQINAFLVELGWMYKERSKRSGYRVASYARDNYMTEKENLISMHGYDSFVTATPILLQKGAIKLYELYLQGKLPMKKSWDSAYTHLKLSKDRVAA</sequence>
<organism evidence="2 3">
    <name type="scientific">Vibrio azureus NBRC 104587</name>
    <dbReference type="NCBI Taxonomy" id="1219077"/>
    <lineage>
        <taxon>Bacteria</taxon>
        <taxon>Pseudomonadati</taxon>
        <taxon>Pseudomonadota</taxon>
        <taxon>Gammaproteobacteria</taxon>
        <taxon>Vibrionales</taxon>
        <taxon>Vibrionaceae</taxon>
        <taxon>Vibrio</taxon>
    </lineage>
</organism>
<dbReference type="RefSeq" id="WP_021708715.1">
    <property type="nucleotide sequence ID" value="NZ_BAOB01000419.1"/>
</dbReference>
<reference evidence="2 3" key="1">
    <citation type="submission" date="2013-09" db="EMBL/GenBank/DDBJ databases">
        <title>Whole genome shotgun sequence of Vibrio azureus NBRC 104587.</title>
        <authorList>
            <person name="Isaki S."/>
            <person name="Hosoyama A."/>
            <person name="Numata M."/>
            <person name="Hashimoto M."/>
            <person name="Hosoyama Y."/>
            <person name="Tsuchikane K."/>
            <person name="Noguchi M."/>
            <person name="Hirakata S."/>
            <person name="Ichikawa N."/>
            <person name="Ohji S."/>
            <person name="Yamazoe A."/>
            <person name="Fujita N."/>
        </authorList>
    </citation>
    <scope>NUCLEOTIDE SEQUENCE [LARGE SCALE GENOMIC DNA]</scope>
    <source>
        <strain evidence="2 3">NBRC 104587</strain>
    </source>
</reference>
<evidence type="ECO:0000313" key="3">
    <source>
        <dbReference type="Proteomes" id="UP000016567"/>
    </source>
</evidence>
<name>U3ANR2_9VIBR</name>
<proteinExistence type="predicted"/>
<dbReference type="eggNOG" id="COG3646">
    <property type="taxonomic scope" value="Bacteria"/>
</dbReference>
<dbReference type="SMART" id="SM01252">
    <property type="entry name" value="KilA-N"/>
    <property type="match status" value="1"/>
</dbReference>
<feature type="domain" description="KilA-N" evidence="1">
    <location>
        <begin position="11"/>
        <end position="114"/>
    </location>
</feature>
<dbReference type="EMBL" id="BATL01000017">
    <property type="protein sequence ID" value="GAD74937.1"/>
    <property type="molecule type" value="Genomic_DNA"/>
</dbReference>
<dbReference type="PROSITE" id="PS51301">
    <property type="entry name" value="KILA_N"/>
    <property type="match status" value="1"/>
</dbReference>